<dbReference type="PROSITE" id="PS50111">
    <property type="entry name" value="CHEMOTAXIS_TRANSDUC_2"/>
    <property type="match status" value="1"/>
</dbReference>
<evidence type="ECO:0000313" key="7">
    <source>
        <dbReference type="Proteomes" id="UP000252254"/>
    </source>
</evidence>
<dbReference type="PANTHER" id="PTHR32089">
    <property type="entry name" value="METHYL-ACCEPTING CHEMOTAXIS PROTEIN MCPB"/>
    <property type="match status" value="1"/>
</dbReference>
<protein>
    <submittedName>
        <fullName evidence="6">Methyl-accepting chemotaxis protein</fullName>
    </submittedName>
</protein>
<evidence type="ECO:0000256" key="2">
    <source>
        <dbReference type="PROSITE-ProRule" id="PRU00284"/>
    </source>
</evidence>
<feature type="transmembrane region" description="Helical" evidence="4">
    <location>
        <begin position="93"/>
        <end position="108"/>
    </location>
</feature>
<gene>
    <name evidence="6" type="ORF">DES48_10791</name>
</gene>
<dbReference type="GO" id="GO:0016020">
    <property type="term" value="C:membrane"/>
    <property type="evidence" value="ECO:0007669"/>
    <property type="project" value="InterPro"/>
</dbReference>
<feature type="domain" description="Methyl-accepting transducer" evidence="5">
    <location>
        <begin position="210"/>
        <end position="460"/>
    </location>
</feature>
<name>A0A366E4D0_9BACI</name>
<dbReference type="STRING" id="200904.GCA_900168775_01000"/>
<dbReference type="OrthoDB" id="242546at2"/>
<dbReference type="InterPro" id="IPR004089">
    <property type="entry name" value="MCPsignal_dom"/>
</dbReference>
<reference evidence="6 7" key="1">
    <citation type="submission" date="2018-06" db="EMBL/GenBank/DDBJ databases">
        <title>Genomic Encyclopedia of Type Strains, Phase IV (KMG-IV): sequencing the most valuable type-strain genomes for metagenomic binning, comparative biology and taxonomic classification.</title>
        <authorList>
            <person name="Goeker M."/>
        </authorList>
    </citation>
    <scope>NUCLEOTIDE SEQUENCE [LARGE SCALE GENOMIC DNA]</scope>
    <source>
        <strain evidence="6 7">DSM 15140</strain>
    </source>
</reference>
<feature type="transmembrane region" description="Helical" evidence="4">
    <location>
        <begin position="113"/>
        <end position="132"/>
    </location>
</feature>
<dbReference type="GO" id="GO:0007165">
    <property type="term" value="P:signal transduction"/>
    <property type="evidence" value="ECO:0007669"/>
    <property type="project" value="UniProtKB-KW"/>
</dbReference>
<evidence type="ECO:0000313" key="6">
    <source>
        <dbReference type="EMBL" id="RBO97172.1"/>
    </source>
</evidence>
<feature type="coiled-coil region" evidence="3">
    <location>
        <begin position="165"/>
        <end position="210"/>
    </location>
</feature>
<feature type="transmembrane region" description="Helical" evidence="4">
    <location>
        <begin position="144"/>
        <end position="164"/>
    </location>
</feature>
<keyword evidence="4" id="KW-0812">Transmembrane</keyword>
<dbReference type="SMART" id="SM00283">
    <property type="entry name" value="MA"/>
    <property type="match status" value="1"/>
</dbReference>
<keyword evidence="3" id="KW-0175">Coiled coil</keyword>
<keyword evidence="7" id="KW-1185">Reference proteome</keyword>
<feature type="transmembrane region" description="Helical" evidence="4">
    <location>
        <begin position="69"/>
        <end position="87"/>
    </location>
</feature>
<dbReference type="PANTHER" id="PTHR32089:SF112">
    <property type="entry name" value="LYSOZYME-LIKE PROTEIN-RELATED"/>
    <property type="match status" value="1"/>
</dbReference>
<feature type="transmembrane region" description="Helical" evidence="4">
    <location>
        <begin position="42"/>
        <end position="60"/>
    </location>
</feature>
<dbReference type="Gene3D" id="1.10.287.950">
    <property type="entry name" value="Methyl-accepting chemotaxis protein"/>
    <property type="match status" value="1"/>
</dbReference>
<evidence type="ECO:0000259" key="5">
    <source>
        <dbReference type="PROSITE" id="PS50111"/>
    </source>
</evidence>
<dbReference type="EMBL" id="QNRI01000007">
    <property type="protein sequence ID" value="RBO97172.1"/>
    <property type="molecule type" value="Genomic_DNA"/>
</dbReference>
<dbReference type="Proteomes" id="UP000252254">
    <property type="component" value="Unassembled WGS sequence"/>
</dbReference>
<evidence type="ECO:0000256" key="3">
    <source>
        <dbReference type="SAM" id="Coils"/>
    </source>
</evidence>
<accession>A0A366E4D0</accession>
<feature type="transmembrane region" description="Helical" evidence="4">
    <location>
        <begin position="17"/>
        <end position="36"/>
    </location>
</feature>
<dbReference type="Pfam" id="PF00015">
    <property type="entry name" value="MCPsignal"/>
    <property type="match status" value="1"/>
</dbReference>
<proteinExistence type="predicted"/>
<keyword evidence="1 2" id="KW-0807">Transducer</keyword>
<dbReference type="RefSeq" id="WP_113869160.1">
    <property type="nucleotide sequence ID" value="NZ_BAABQN010000007.1"/>
</dbReference>
<keyword evidence="4" id="KW-0472">Membrane</keyword>
<sequence length="491" mass="54549">MPTIEEMIEKDYKKKNLLMYIVFSLSIIAALMKSIVTKEVSTIALFSVELVVYSACYFIGEKSLKKPTFFAYTAVILVNLFTIAGIFIAGGGWTVVIITFLLAIFAVIQFNRFIFSIGYVLGFITLILAVTLGTKELESIQPNAATIFLVYILSGVILAVLINLNEKMSKNINNLMLQAEENANEQVRQREQLEENVQNILHDVTDTSERIQNNLASQSEMRVAINEVSSGSNQQSEQISSISHSANVSHEIMEKLRNFMKDLSTEAEKTKEITSDGEQKVSLFNKDVKDIHTFINDLNQSFYELSVKIEETNSFSDSIKQISEQTNLLALNASIEAARAGEAGKGFSVVAEEIRKLAEVTNSTAENITANLNQVSVENTSTLQKMKTSEEKVNTMLVSSEDVANYFEQLTHMFTVITKNFAKARQFTDDVVSNTLEVDKSTSELAAIIEEASASLEEMNATVETLTTDSKKIADVMNQTAENAKRIIKST</sequence>
<organism evidence="6 7">
    <name type="scientific">Paraliobacillus ryukyuensis</name>
    <dbReference type="NCBI Taxonomy" id="200904"/>
    <lineage>
        <taxon>Bacteria</taxon>
        <taxon>Bacillati</taxon>
        <taxon>Bacillota</taxon>
        <taxon>Bacilli</taxon>
        <taxon>Bacillales</taxon>
        <taxon>Bacillaceae</taxon>
        <taxon>Paraliobacillus</taxon>
    </lineage>
</organism>
<comment type="caution">
    <text evidence="6">The sequence shown here is derived from an EMBL/GenBank/DDBJ whole genome shotgun (WGS) entry which is preliminary data.</text>
</comment>
<evidence type="ECO:0000256" key="1">
    <source>
        <dbReference type="ARBA" id="ARBA00023224"/>
    </source>
</evidence>
<dbReference type="SUPFAM" id="SSF58104">
    <property type="entry name" value="Methyl-accepting chemotaxis protein (MCP) signaling domain"/>
    <property type="match status" value="1"/>
</dbReference>
<dbReference type="AlphaFoldDB" id="A0A366E4D0"/>
<keyword evidence="4" id="KW-1133">Transmembrane helix</keyword>
<evidence type="ECO:0000256" key="4">
    <source>
        <dbReference type="SAM" id="Phobius"/>
    </source>
</evidence>